<dbReference type="OrthoDB" id="179763at2"/>
<sequence>MEMNARIWVLPIWSGPVDPKPLKGGLSNKSYTVEDAGRKYVVRFGQDYPFHHVHRTREIMTARAAHASGFAPEVVYTGPGVMVSRFINGKTYTPVDVTENIGRVADIVRRFHIEMPRQISGAGFAFLVFHVIRDYARTLREGGSRMSDRLPAFLQLAADLEKTQPPLPIIFGHNDFLPANILDDGERLWLIDFEYAGFTTAMFDLAGLASNAGFDEEQSEELLARYFGEKASPEIVRAHAAMQCASLLRESMWSMVSELHLDAPGVDYEAYTAENLERLDAALDRYQSRFGTLKP</sequence>
<dbReference type="InterPro" id="IPR011009">
    <property type="entry name" value="Kinase-like_dom_sf"/>
</dbReference>
<dbReference type="PANTHER" id="PTHR22603:SF66">
    <property type="entry name" value="ETHANOLAMINE KINASE"/>
    <property type="match status" value="1"/>
</dbReference>
<gene>
    <name evidence="2" type="ORF">SAMN02982922_1949</name>
</gene>
<dbReference type="EMBL" id="FXBL01000004">
    <property type="protein sequence ID" value="SMH37741.1"/>
    <property type="molecule type" value="Genomic_DNA"/>
</dbReference>
<evidence type="ECO:0000313" key="3">
    <source>
        <dbReference type="Proteomes" id="UP000193083"/>
    </source>
</evidence>
<evidence type="ECO:0000313" key="2">
    <source>
        <dbReference type="EMBL" id="SMH37741.1"/>
    </source>
</evidence>
<dbReference type="Pfam" id="PF01636">
    <property type="entry name" value="APH"/>
    <property type="match status" value="1"/>
</dbReference>
<dbReference type="AlphaFoldDB" id="A0A1X7NIP9"/>
<evidence type="ECO:0000259" key="1">
    <source>
        <dbReference type="Pfam" id="PF01636"/>
    </source>
</evidence>
<reference evidence="2 3" key="1">
    <citation type="submission" date="2017-04" db="EMBL/GenBank/DDBJ databases">
        <authorList>
            <person name="Afonso C.L."/>
            <person name="Miller P.J."/>
            <person name="Scott M.A."/>
            <person name="Spackman E."/>
            <person name="Goraichik I."/>
            <person name="Dimitrov K.M."/>
            <person name="Suarez D.L."/>
            <person name="Swayne D.E."/>
        </authorList>
    </citation>
    <scope>NUCLEOTIDE SEQUENCE [LARGE SCALE GENOMIC DNA]</scope>
    <source>
        <strain evidence="2 3">B5P</strain>
    </source>
</reference>
<dbReference type="GO" id="GO:0004305">
    <property type="term" value="F:ethanolamine kinase activity"/>
    <property type="evidence" value="ECO:0007669"/>
    <property type="project" value="TreeGrafter"/>
</dbReference>
<dbReference type="GO" id="GO:0005737">
    <property type="term" value="C:cytoplasm"/>
    <property type="evidence" value="ECO:0007669"/>
    <property type="project" value="TreeGrafter"/>
</dbReference>
<protein>
    <submittedName>
        <fullName evidence="2">Thiamine kinase</fullName>
    </submittedName>
</protein>
<proteinExistence type="predicted"/>
<feature type="domain" description="Aminoglycoside phosphotransferase" evidence="1">
    <location>
        <begin position="20"/>
        <end position="227"/>
    </location>
</feature>
<keyword evidence="2" id="KW-0808">Transferase</keyword>
<dbReference type="Proteomes" id="UP000193083">
    <property type="component" value="Unassembled WGS sequence"/>
</dbReference>
<dbReference type="RefSeq" id="WP_085463983.1">
    <property type="nucleotide sequence ID" value="NZ_FXBL01000004.1"/>
</dbReference>
<keyword evidence="2" id="KW-0418">Kinase</keyword>
<name>A0A1X7NIP9_9HYPH</name>
<dbReference type="InterPro" id="IPR002575">
    <property type="entry name" value="Aminoglycoside_PTrfase"/>
</dbReference>
<dbReference type="Gene3D" id="3.90.1200.10">
    <property type="match status" value="1"/>
</dbReference>
<accession>A0A1X7NIP9</accession>
<dbReference type="PANTHER" id="PTHR22603">
    <property type="entry name" value="CHOLINE/ETHANOALAMINE KINASE"/>
    <property type="match status" value="1"/>
</dbReference>
<dbReference type="GO" id="GO:0006646">
    <property type="term" value="P:phosphatidylethanolamine biosynthetic process"/>
    <property type="evidence" value="ECO:0007669"/>
    <property type="project" value="TreeGrafter"/>
</dbReference>
<dbReference type="CDD" id="cd05151">
    <property type="entry name" value="ChoK-like"/>
    <property type="match status" value="1"/>
</dbReference>
<dbReference type="Gene3D" id="3.30.200.20">
    <property type="entry name" value="Phosphorylase Kinase, domain 1"/>
    <property type="match status" value="1"/>
</dbReference>
<dbReference type="SUPFAM" id="SSF56112">
    <property type="entry name" value="Protein kinase-like (PK-like)"/>
    <property type="match status" value="1"/>
</dbReference>
<organism evidence="2 3">
    <name type="scientific">Mesorhizobium australicum</name>
    <dbReference type="NCBI Taxonomy" id="536018"/>
    <lineage>
        <taxon>Bacteria</taxon>
        <taxon>Pseudomonadati</taxon>
        <taxon>Pseudomonadota</taxon>
        <taxon>Alphaproteobacteria</taxon>
        <taxon>Hyphomicrobiales</taxon>
        <taxon>Phyllobacteriaceae</taxon>
        <taxon>Mesorhizobium</taxon>
    </lineage>
</organism>
<keyword evidence="3" id="KW-1185">Reference proteome</keyword>